<feature type="compositionally biased region" description="Polar residues" evidence="4">
    <location>
        <begin position="230"/>
        <end position="243"/>
    </location>
</feature>
<reference evidence="5" key="1">
    <citation type="submission" date="2019-07" db="EMBL/GenBank/DDBJ databases">
        <title>Annotation for the trematode Paragonimus miyazaki's.</title>
        <authorList>
            <person name="Choi Y.-J."/>
        </authorList>
    </citation>
    <scope>NUCLEOTIDE SEQUENCE</scope>
    <source>
        <strain evidence="5">Japan</strain>
    </source>
</reference>
<dbReference type="InterPro" id="IPR006735">
    <property type="entry name" value="Rtf2"/>
</dbReference>
<evidence type="ECO:0000256" key="1">
    <source>
        <dbReference type="ARBA" id="ARBA00009885"/>
    </source>
</evidence>
<keyword evidence="6" id="KW-1185">Reference proteome</keyword>
<dbReference type="GO" id="GO:0006274">
    <property type="term" value="P:DNA replication termination"/>
    <property type="evidence" value="ECO:0007669"/>
    <property type="project" value="TreeGrafter"/>
</dbReference>
<dbReference type="InterPro" id="IPR027799">
    <property type="entry name" value="Rtf2_RING-finger"/>
</dbReference>
<organism evidence="5 6">
    <name type="scientific">Paragonimus skrjabini miyazakii</name>
    <dbReference type="NCBI Taxonomy" id="59628"/>
    <lineage>
        <taxon>Eukaryota</taxon>
        <taxon>Metazoa</taxon>
        <taxon>Spiralia</taxon>
        <taxon>Lophotrochozoa</taxon>
        <taxon>Platyhelminthes</taxon>
        <taxon>Trematoda</taxon>
        <taxon>Digenea</taxon>
        <taxon>Plagiorchiida</taxon>
        <taxon>Troglotremata</taxon>
        <taxon>Troglotrematidae</taxon>
        <taxon>Paragonimus</taxon>
    </lineage>
</organism>
<evidence type="ECO:0000256" key="3">
    <source>
        <dbReference type="ARBA" id="ARBA00030367"/>
    </source>
</evidence>
<accession>A0A8S9Z1K0</accession>
<evidence type="ECO:0000313" key="5">
    <source>
        <dbReference type="EMBL" id="KAF7257868.1"/>
    </source>
</evidence>
<gene>
    <name evidence="5" type="ORF">EG68_12032</name>
</gene>
<feature type="compositionally biased region" description="Polar residues" evidence="4">
    <location>
        <begin position="197"/>
        <end position="209"/>
    </location>
</feature>
<dbReference type="PANTHER" id="PTHR12775">
    <property type="entry name" value="PROTEIN C20ORF43 HOMOLOG"/>
    <property type="match status" value="1"/>
</dbReference>
<feature type="compositionally biased region" description="Basic and acidic residues" evidence="4">
    <location>
        <begin position="213"/>
        <end position="222"/>
    </location>
</feature>
<dbReference type="OrthoDB" id="247013at2759"/>
<evidence type="ECO:0000256" key="2">
    <source>
        <dbReference type="ARBA" id="ARBA00015157"/>
    </source>
</evidence>
<dbReference type="Proteomes" id="UP000822476">
    <property type="component" value="Unassembled WGS sequence"/>
</dbReference>
<dbReference type="EMBL" id="JTDE01002098">
    <property type="protein sequence ID" value="KAF7257868.1"/>
    <property type="molecule type" value="Genomic_DNA"/>
</dbReference>
<dbReference type="GO" id="GO:0005634">
    <property type="term" value="C:nucleus"/>
    <property type="evidence" value="ECO:0007669"/>
    <property type="project" value="TreeGrafter"/>
</dbReference>
<dbReference type="CDD" id="cd16653">
    <property type="entry name" value="RING-like_Rtf2"/>
    <property type="match status" value="1"/>
</dbReference>
<sequence>MGGDGGSIPRRVELVKSKKKPEQANRRAANVALWRYCALSQDRLRVPIVSCRLGRLYNKESVINKMLTRSKAHTTADHIKKLKDVRELRLTVNTSHTDNSDPLNDATGEFYCPITGLEMSGVHAFVYFWTCGCVFSKKALEVVTDNRCMQCGTPFTADDVILINPQTEEEMAAAQKRLVVCSTASCKAKKRPATSTTTHTKLSISTDGTLDQPEPKEAKVDSDVDGPLNPCTSAEQSKVTTKSIQDDPKATSVYKSLFTTSEEAKRQPKAHWVTYNPLYFR</sequence>
<comment type="similarity">
    <text evidence="1">Belongs to the rtf2 family.</text>
</comment>
<dbReference type="PANTHER" id="PTHR12775:SF0">
    <property type="entry name" value="REPLICATION TERMINATION FACTOR 2"/>
    <property type="match status" value="1"/>
</dbReference>
<name>A0A8S9Z1K0_9TREM</name>
<proteinExistence type="inferred from homology"/>
<comment type="caution">
    <text evidence="5">The sequence shown here is derived from an EMBL/GenBank/DDBJ whole genome shotgun (WGS) entry which is preliminary data.</text>
</comment>
<feature type="region of interest" description="Disordered" evidence="4">
    <location>
        <begin position="197"/>
        <end position="246"/>
    </location>
</feature>
<dbReference type="AlphaFoldDB" id="A0A8S9Z1K0"/>
<protein>
    <recommendedName>
        <fullName evidence="2">Replication termination factor 2</fullName>
    </recommendedName>
    <alternativeName>
        <fullName evidence="3">Replication termination factor 2 domain-containing protein 1</fullName>
    </alternativeName>
</protein>
<dbReference type="Pfam" id="PF04641">
    <property type="entry name" value="Rtf2"/>
    <property type="match status" value="1"/>
</dbReference>
<evidence type="ECO:0000313" key="6">
    <source>
        <dbReference type="Proteomes" id="UP000822476"/>
    </source>
</evidence>
<evidence type="ECO:0000256" key="4">
    <source>
        <dbReference type="SAM" id="MobiDB-lite"/>
    </source>
</evidence>